<dbReference type="InterPro" id="IPR011635">
    <property type="entry name" value="CARDB"/>
</dbReference>
<dbReference type="GeneID" id="35001856"/>
<dbReference type="InterPro" id="IPR013783">
    <property type="entry name" value="Ig-like_fold"/>
</dbReference>
<feature type="region of interest" description="Disordered" evidence="1">
    <location>
        <begin position="141"/>
        <end position="163"/>
    </location>
</feature>
<dbReference type="Proteomes" id="UP000198888">
    <property type="component" value="Unassembled WGS sequence"/>
</dbReference>
<proteinExistence type="predicted"/>
<dbReference type="PANTHER" id="PTHR35902">
    <property type="entry name" value="S-LAYER DOMAIN-LIKE PROTEIN-RELATED"/>
    <property type="match status" value="1"/>
</dbReference>
<keyword evidence="2" id="KW-1133">Transmembrane helix</keyword>
<accession>A0A1H6S7L2</accession>
<dbReference type="PANTHER" id="PTHR35902:SF3">
    <property type="entry name" value="NPCBM-ASSOCIATED, NEW3 DOMAIN OF ALPHA-GALACTOSIDASE"/>
    <property type="match status" value="1"/>
</dbReference>
<dbReference type="InterPro" id="IPR047676">
    <property type="entry name" value="FxLYD_dom"/>
</dbReference>
<evidence type="ECO:0000256" key="1">
    <source>
        <dbReference type="SAM" id="MobiDB-lite"/>
    </source>
</evidence>
<dbReference type="STRING" id="1073996.SAMN05444271_104156"/>
<dbReference type="KEGG" id="hae:halTADL_1042"/>
<organism evidence="4 5">
    <name type="scientific">Halohasta litchfieldiae</name>
    <dbReference type="NCBI Taxonomy" id="1073996"/>
    <lineage>
        <taxon>Archaea</taxon>
        <taxon>Methanobacteriati</taxon>
        <taxon>Methanobacteriota</taxon>
        <taxon>Stenosarchaea group</taxon>
        <taxon>Halobacteria</taxon>
        <taxon>Halobacteriales</taxon>
        <taxon>Haloferacaceae</taxon>
        <taxon>Halohasta</taxon>
    </lineage>
</organism>
<evidence type="ECO:0000313" key="5">
    <source>
        <dbReference type="Proteomes" id="UP000198888"/>
    </source>
</evidence>
<dbReference type="NCBIfam" id="NF038353">
    <property type="entry name" value="FxLYD_dom"/>
    <property type="match status" value="1"/>
</dbReference>
<keyword evidence="5" id="KW-1185">Reference proteome</keyword>
<dbReference type="Gene3D" id="2.60.40.10">
    <property type="entry name" value="Immunoglobulins"/>
    <property type="match status" value="1"/>
</dbReference>
<dbReference type="Pfam" id="PF07705">
    <property type="entry name" value="CARDB"/>
    <property type="match status" value="1"/>
</dbReference>
<dbReference type="OrthoDB" id="56770at2157"/>
<sequence length="425" mass="45827">MNVRTLLIGAVLMMLLLAFGGVATGQEVFVRGEPDIEVYSPDNTVAPGQETEFILQLDNEGDVSQGQGTNRELVTTARNVIIEAEMDDDDAPITITSGKQSVGSVPDNQPTDVPLQIEVPNDAEPGTYDIDVEIDYRWSSKVSQNRRGGGPPTTHEQSTSKDYTVEIEVDDSARFRVTDINSTLRVGEEGDITGEIENIGGEDATNAEVQFPTDAENLFPQETAVAVGDIEAGESAEFRIPIEVGSEAEAVPKRFDLPVSFRDENGIRQTDDDPEFLADIAAERDAFTIEAADRSITAGSSTTVDFTITNNRNETVTDIEPKLFADTPLSSSNDEAFVQSLDAGESTTISFDLAASATTPKTYPVTVDIRYRDAGGDSQITDSYRLPIDVSQAEEGGLLGSFGTIIVSIISLLTVGGGYVWYRNQ</sequence>
<evidence type="ECO:0000256" key="2">
    <source>
        <dbReference type="SAM" id="Phobius"/>
    </source>
</evidence>
<feature type="region of interest" description="Disordered" evidence="1">
    <location>
        <begin position="97"/>
        <end position="128"/>
    </location>
</feature>
<protein>
    <submittedName>
        <fullName evidence="4">Uncharacterized conserved protein</fullName>
    </submittedName>
</protein>
<keyword evidence="2" id="KW-0472">Membrane</keyword>
<dbReference type="EMBL" id="FNYR01000004">
    <property type="protein sequence ID" value="SEI63921.1"/>
    <property type="molecule type" value="Genomic_DNA"/>
</dbReference>
<feature type="transmembrane region" description="Helical" evidence="2">
    <location>
        <begin position="398"/>
        <end position="422"/>
    </location>
</feature>
<evidence type="ECO:0000313" key="4">
    <source>
        <dbReference type="EMBL" id="SEI63921.1"/>
    </source>
</evidence>
<accession>A0A2H4Q0D3</accession>
<dbReference type="RefSeq" id="WP_089671285.1">
    <property type="nucleotide sequence ID" value="NZ_CP024845.1"/>
</dbReference>
<keyword evidence="2" id="KW-0812">Transmembrane</keyword>
<feature type="compositionally biased region" description="Polar residues" evidence="1">
    <location>
        <begin position="97"/>
        <end position="111"/>
    </location>
</feature>
<reference evidence="4 5" key="1">
    <citation type="submission" date="2016-10" db="EMBL/GenBank/DDBJ databases">
        <authorList>
            <person name="de Groot N.N."/>
        </authorList>
    </citation>
    <scope>NUCLEOTIDE SEQUENCE [LARGE SCALE GENOMIC DNA]</scope>
    <source>
        <strain evidence="4 5">DSM 22187</strain>
    </source>
</reference>
<dbReference type="AlphaFoldDB" id="A0A1H6S7L2"/>
<gene>
    <name evidence="4" type="ORF">SAMN05444271_104156</name>
</gene>
<name>A0A1H6S7L2_9EURY</name>
<feature type="domain" description="CARDB" evidence="3">
    <location>
        <begin position="291"/>
        <end position="368"/>
    </location>
</feature>
<evidence type="ECO:0000259" key="3">
    <source>
        <dbReference type="Pfam" id="PF07705"/>
    </source>
</evidence>